<name>A0ACB9IMT8_9ASTR</name>
<accession>A0ACB9IMT8</accession>
<sequence length="528" mass="57503">MESQLQHTHGRHYDEADTLAAGHDHDEDEHHGEKKSVIKKVKEKAKKIKNTITKHGHGHDHHHHDDEDDDDEDDDETVEDPEVHGAPMYDSVRVGQGGESASLTQPRGNLERPSVMAEDRYPDPVIKHGVPPNVFTGTNLSEQSGLGHSQEISSGKWRSKIGQSTGMEEEPFAPHTTRMASPIGDTDHTYGNRGECQNVNQGGLRGIIGKERMVPDPHAPKDPLSLGSYPSNYGTKVDNPTHKGGKEAELSQLQHSLDKMGINSEPKTLDHNHPENLPRDTLTGQPSSQSSTYANKISSSASAIADKAAAAKDAFTSKLGYSGQTPTTKSHEPVNNPGSSTDYAHKITDKVTETVAPVYEKVMDAGSSVISKVQGTVSGTGHPQVHRGSETSTVEKETVTDKGVSVKEHLVEMLRPGDEDKALSEVITHALHRGKQEESEKKSGEDRPMGTVTDSEEVRRRLGMDQREEHQDSGNVVAEKSVADRLRETMGSWFGGKRDAPQGTLGTSYVTDEGLSSNPTGDKEQRNR</sequence>
<dbReference type="EMBL" id="CM042025">
    <property type="protein sequence ID" value="KAI3808811.1"/>
    <property type="molecule type" value="Genomic_DNA"/>
</dbReference>
<organism evidence="1 2">
    <name type="scientific">Smallanthus sonchifolius</name>
    <dbReference type="NCBI Taxonomy" id="185202"/>
    <lineage>
        <taxon>Eukaryota</taxon>
        <taxon>Viridiplantae</taxon>
        <taxon>Streptophyta</taxon>
        <taxon>Embryophyta</taxon>
        <taxon>Tracheophyta</taxon>
        <taxon>Spermatophyta</taxon>
        <taxon>Magnoliopsida</taxon>
        <taxon>eudicotyledons</taxon>
        <taxon>Gunneridae</taxon>
        <taxon>Pentapetalae</taxon>
        <taxon>asterids</taxon>
        <taxon>campanulids</taxon>
        <taxon>Asterales</taxon>
        <taxon>Asteraceae</taxon>
        <taxon>Asteroideae</taxon>
        <taxon>Heliantheae alliance</taxon>
        <taxon>Millerieae</taxon>
        <taxon>Smallanthus</taxon>
    </lineage>
</organism>
<proteinExistence type="predicted"/>
<protein>
    <submittedName>
        <fullName evidence="1">Uncharacterized protein</fullName>
    </submittedName>
</protein>
<evidence type="ECO:0000313" key="1">
    <source>
        <dbReference type="EMBL" id="KAI3808811.1"/>
    </source>
</evidence>
<reference evidence="2" key="1">
    <citation type="journal article" date="2022" name="Mol. Ecol. Resour.">
        <title>The genomes of chicory, endive, great burdock and yacon provide insights into Asteraceae palaeo-polyploidization history and plant inulin production.</title>
        <authorList>
            <person name="Fan W."/>
            <person name="Wang S."/>
            <person name="Wang H."/>
            <person name="Wang A."/>
            <person name="Jiang F."/>
            <person name="Liu H."/>
            <person name="Zhao H."/>
            <person name="Xu D."/>
            <person name="Zhang Y."/>
        </authorList>
    </citation>
    <scope>NUCLEOTIDE SEQUENCE [LARGE SCALE GENOMIC DNA]</scope>
    <source>
        <strain evidence="2">cv. Yunnan</strain>
    </source>
</reference>
<dbReference type="Proteomes" id="UP001056120">
    <property type="component" value="Linkage Group LG08"/>
</dbReference>
<keyword evidence="2" id="KW-1185">Reference proteome</keyword>
<comment type="caution">
    <text evidence="1">The sequence shown here is derived from an EMBL/GenBank/DDBJ whole genome shotgun (WGS) entry which is preliminary data.</text>
</comment>
<gene>
    <name evidence="1" type="ORF">L1987_24772</name>
</gene>
<evidence type="ECO:0000313" key="2">
    <source>
        <dbReference type="Proteomes" id="UP001056120"/>
    </source>
</evidence>
<reference evidence="1 2" key="2">
    <citation type="journal article" date="2022" name="Mol. Ecol. Resour.">
        <title>The genomes of chicory, endive, great burdock and yacon provide insights into Asteraceae paleo-polyploidization history and plant inulin production.</title>
        <authorList>
            <person name="Fan W."/>
            <person name="Wang S."/>
            <person name="Wang H."/>
            <person name="Wang A."/>
            <person name="Jiang F."/>
            <person name="Liu H."/>
            <person name="Zhao H."/>
            <person name="Xu D."/>
            <person name="Zhang Y."/>
        </authorList>
    </citation>
    <scope>NUCLEOTIDE SEQUENCE [LARGE SCALE GENOMIC DNA]</scope>
    <source>
        <strain evidence="2">cv. Yunnan</strain>
        <tissue evidence="1">Leaves</tissue>
    </source>
</reference>